<dbReference type="EMBL" id="CM000883">
    <property type="protein sequence ID" value="PNT63916.1"/>
    <property type="molecule type" value="Genomic_DNA"/>
</dbReference>
<protein>
    <submittedName>
        <fullName evidence="2 3">Uncharacterized protein</fullName>
    </submittedName>
</protein>
<evidence type="ECO:0000313" key="2">
    <source>
        <dbReference type="EMBL" id="PNT63916.1"/>
    </source>
</evidence>
<evidence type="ECO:0000313" key="3">
    <source>
        <dbReference type="EnsemblPlants" id="PNT63916"/>
    </source>
</evidence>
<feature type="compositionally biased region" description="Polar residues" evidence="1">
    <location>
        <begin position="1"/>
        <end position="28"/>
    </location>
</feature>
<keyword evidence="4" id="KW-1185">Reference proteome</keyword>
<evidence type="ECO:0000313" key="4">
    <source>
        <dbReference type="Proteomes" id="UP000008810"/>
    </source>
</evidence>
<name>A0A2K2CPF7_BRADI</name>
<feature type="compositionally biased region" description="Polar residues" evidence="1">
    <location>
        <begin position="35"/>
        <end position="46"/>
    </location>
</feature>
<dbReference type="EnsemblPlants" id="PNT63916">
    <property type="protein sequence ID" value="PNT63916"/>
    <property type="gene ID" value="BRADI_4g22254v3"/>
</dbReference>
<dbReference type="Proteomes" id="UP000008810">
    <property type="component" value="Chromosome 4"/>
</dbReference>
<sequence length="312" mass="35708">MPFHDISNTNVTGKDTLSISSPKNNGTTRRPFHDISNTNPEGSTPSLDPKELKSQKNKEYYARNRDAILRRRREALEKKQASASMLKDTEMSPHTPMSKAQGESHGEHTPVQDIGTNHNSDPKERRRQRDRERYALNRYEILNRRHQAHENKESPAALNHSENIVTHTPAIGQSVLTQLQQIRAEGMSKVPNSSQPHDTIMHDKENINCHEEASWLHRNDAYQMQEISGRRRAVLMPSRQNQQNKCTIIRDSTQGLLTQLIEVQTPQLNQESNKRRGMEESPDSGQPDNYERNDETDDVYGIFEHAGHPSDS</sequence>
<reference evidence="2" key="2">
    <citation type="submission" date="2017-06" db="EMBL/GenBank/DDBJ databases">
        <title>WGS assembly of Brachypodium distachyon.</title>
        <authorList>
            <consortium name="The International Brachypodium Initiative"/>
            <person name="Lucas S."/>
            <person name="Harmon-Smith M."/>
            <person name="Lail K."/>
            <person name="Tice H."/>
            <person name="Grimwood J."/>
            <person name="Bruce D."/>
            <person name="Barry K."/>
            <person name="Shu S."/>
            <person name="Lindquist E."/>
            <person name="Wang M."/>
            <person name="Pitluck S."/>
            <person name="Vogel J.P."/>
            <person name="Garvin D.F."/>
            <person name="Mockler T.C."/>
            <person name="Schmutz J."/>
            <person name="Rokhsar D."/>
            <person name="Bevan M.W."/>
        </authorList>
    </citation>
    <scope>NUCLEOTIDE SEQUENCE</scope>
    <source>
        <strain evidence="2">Bd21</strain>
    </source>
</reference>
<dbReference type="OrthoDB" id="10675139at2759"/>
<dbReference type="AlphaFoldDB" id="A0A2K2CPF7"/>
<feature type="compositionally biased region" description="Basic and acidic residues" evidence="1">
    <location>
        <begin position="120"/>
        <end position="133"/>
    </location>
</feature>
<evidence type="ECO:0000256" key="1">
    <source>
        <dbReference type="SAM" id="MobiDB-lite"/>
    </source>
</evidence>
<reference evidence="2 3" key="1">
    <citation type="journal article" date="2010" name="Nature">
        <title>Genome sequencing and analysis of the model grass Brachypodium distachyon.</title>
        <authorList>
            <consortium name="International Brachypodium Initiative"/>
        </authorList>
    </citation>
    <scope>NUCLEOTIDE SEQUENCE [LARGE SCALE GENOMIC DNA]</scope>
    <source>
        <strain evidence="2 3">Bd21</strain>
    </source>
</reference>
<dbReference type="Gramene" id="PNT63916">
    <property type="protein sequence ID" value="PNT63916"/>
    <property type="gene ID" value="BRADI_4g22254v3"/>
</dbReference>
<feature type="region of interest" description="Disordered" evidence="1">
    <location>
        <begin position="1"/>
        <end position="133"/>
    </location>
</feature>
<feature type="region of interest" description="Disordered" evidence="1">
    <location>
        <begin position="264"/>
        <end position="312"/>
    </location>
</feature>
<gene>
    <name evidence="2" type="ORF">BRADI_4g22254v3</name>
</gene>
<accession>A0A2K2CPF7</accession>
<organism evidence="2">
    <name type="scientific">Brachypodium distachyon</name>
    <name type="common">Purple false brome</name>
    <name type="synonym">Trachynia distachya</name>
    <dbReference type="NCBI Taxonomy" id="15368"/>
    <lineage>
        <taxon>Eukaryota</taxon>
        <taxon>Viridiplantae</taxon>
        <taxon>Streptophyta</taxon>
        <taxon>Embryophyta</taxon>
        <taxon>Tracheophyta</taxon>
        <taxon>Spermatophyta</taxon>
        <taxon>Magnoliopsida</taxon>
        <taxon>Liliopsida</taxon>
        <taxon>Poales</taxon>
        <taxon>Poaceae</taxon>
        <taxon>BOP clade</taxon>
        <taxon>Pooideae</taxon>
        <taxon>Stipodae</taxon>
        <taxon>Brachypodieae</taxon>
        <taxon>Brachypodium</taxon>
    </lineage>
</organism>
<proteinExistence type="predicted"/>
<reference evidence="3" key="3">
    <citation type="submission" date="2018-08" db="UniProtKB">
        <authorList>
            <consortium name="EnsemblPlants"/>
        </authorList>
    </citation>
    <scope>IDENTIFICATION</scope>
    <source>
        <strain evidence="3">cv. Bd21</strain>
    </source>
</reference>
<feature type="compositionally biased region" description="Basic and acidic residues" evidence="1">
    <location>
        <begin position="48"/>
        <end position="80"/>
    </location>
</feature>